<dbReference type="InterPro" id="IPR013785">
    <property type="entry name" value="Aldolase_TIM"/>
</dbReference>
<dbReference type="GO" id="GO:0043720">
    <property type="term" value="F:3-keto-5-aminohexanoate cleavage activity"/>
    <property type="evidence" value="ECO:0007669"/>
    <property type="project" value="InterPro"/>
</dbReference>
<accession>A0A897NKD6</accession>
<proteinExistence type="predicted"/>
<organism evidence="5 6">
    <name type="scientific">Halapricum desulfuricans</name>
    <dbReference type="NCBI Taxonomy" id="2841257"/>
    <lineage>
        <taxon>Archaea</taxon>
        <taxon>Methanobacteriati</taxon>
        <taxon>Methanobacteriota</taxon>
        <taxon>Stenosarchaea group</taxon>
        <taxon>Halobacteria</taxon>
        <taxon>Halobacteriales</taxon>
        <taxon>Haloarculaceae</taxon>
        <taxon>Halapricum</taxon>
    </lineage>
</organism>
<evidence type="ECO:0000256" key="4">
    <source>
        <dbReference type="ARBA" id="ARBA00022833"/>
    </source>
</evidence>
<evidence type="ECO:0008006" key="7">
    <source>
        <dbReference type="Google" id="ProtNLM"/>
    </source>
</evidence>
<dbReference type="AlphaFoldDB" id="A0A897NKD6"/>
<name>A0A897NKD6_9EURY</name>
<dbReference type="Proteomes" id="UP000663305">
    <property type="component" value="Chromosome"/>
</dbReference>
<evidence type="ECO:0000313" key="5">
    <source>
        <dbReference type="EMBL" id="QSG11329.1"/>
    </source>
</evidence>
<dbReference type="PANTHER" id="PTHR37418:SF2">
    <property type="entry name" value="3-KETO-5-AMINOHEXANOATE CLEAVAGE ENZYME"/>
    <property type="match status" value="1"/>
</dbReference>
<gene>
    <name evidence="5" type="ORF">HSBGL_0899</name>
</gene>
<comment type="cofactor">
    <cofactor evidence="1">
        <name>Zn(2+)</name>
        <dbReference type="ChEBI" id="CHEBI:29105"/>
    </cofactor>
</comment>
<dbReference type="Pfam" id="PF05853">
    <property type="entry name" value="BKACE"/>
    <property type="match status" value="1"/>
</dbReference>
<evidence type="ECO:0000313" key="6">
    <source>
        <dbReference type="Proteomes" id="UP000663305"/>
    </source>
</evidence>
<dbReference type="Gene3D" id="3.20.20.70">
    <property type="entry name" value="Aldolase class I"/>
    <property type="match status" value="1"/>
</dbReference>
<dbReference type="GO" id="GO:0046872">
    <property type="term" value="F:metal ion binding"/>
    <property type="evidence" value="ECO:0007669"/>
    <property type="project" value="UniProtKB-KW"/>
</dbReference>
<dbReference type="PANTHER" id="PTHR37418">
    <property type="entry name" value="3-KETO-5-AMINOHEXANOATE CLEAVAGE ENZYME-RELATED"/>
    <property type="match status" value="1"/>
</dbReference>
<keyword evidence="3" id="KW-0479">Metal-binding</keyword>
<evidence type="ECO:0000256" key="3">
    <source>
        <dbReference type="ARBA" id="ARBA00022723"/>
    </source>
</evidence>
<evidence type="ECO:0000256" key="2">
    <source>
        <dbReference type="ARBA" id="ARBA00022679"/>
    </source>
</evidence>
<dbReference type="InterPro" id="IPR008567">
    <property type="entry name" value="BKACE"/>
</dbReference>
<dbReference type="EMBL" id="CP064789">
    <property type="protein sequence ID" value="QSG11329.1"/>
    <property type="molecule type" value="Genomic_DNA"/>
</dbReference>
<sequence>MAKLADQSRLFLDGESRADIERVAQPGTWSFEVRAREVRMTYAEYLAGNKVILTAATTGGIHGKEANPNVPEQPEEIARQARECEKLGAAIVHVHGRDKHGENSAAHLQAVDDAIADRCDDIIVQNTTGGQTPYEDRVQGIRTDPVPEMASLDLGPFNRGRHLTTSHTRHNVERLAREMQENGIKPELEVFNNGHLNELHNLVETGVLEKPYYVNLVFGRGTFAIPTPENVLNAVHNLPEDSIFSVLATGPHQLPLTTQSVLLGGHVRVGLEDNLYYRRDEPATGNPQLVKRTAEIVRLLDRELASPDEVRDLLGM</sequence>
<reference evidence="5" key="1">
    <citation type="submission" date="2020-11" db="EMBL/GenBank/DDBJ databases">
        <title>Carbohydrate-dependent, anaerobic sulfur respiration: A novel catabolism in halophilic archaea.</title>
        <authorList>
            <person name="Sorokin D.Y."/>
            <person name="Messina E."/>
            <person name="Smedile F."/>
            <person name="La Cono V."/>
            <person name="Hallsworth J.E."/>
            <person name="Yakimov M.M."/>
        </authorList>
    </citation>
    <scope>NUCLEOTIDE SEQUENCE</scope>
    <source>
        <strain evidence="5">HSR-Bgl</strain>
    </source>
</reference>
<evidence type="ECO:0000256" key="1">
    <source>
        <dbReference type="ARBA" id="ARBA00001947"/>
    </source>
</evidence>
<keyword evidence="4" id="KW-0862">Zinc</keyword>
<protein>
    <recommendedName>
        <fullName evidence="7">3-keto-5-aminohexanoate cleavage protein</fullName>
    </recommendedName>
</protein>
<keyword evidence="2" id="KW-0808">Transferase</keyword>